<reference evidence="2 3" key="1">
    <citation type="submission" date="2016-12" db="EMBL/GenBank/DDBJ databases">
        <title>Draft genome of Tersicoccus phoenicis 1P05MA.</title>
        <authorList>
            <person name="Nakajima Y."/>
            <person name="Yoshizawa S."/>
            <person name="Nakamura K."/>
            <person name="Ogura Y."/>
            <person name="Hayashi T."/>
            <person name="Kogure K."/>
        </authorList>
    </citation>
    <scope>NUCLEOTIDE SEQUENCE [LARGE SCALE GENOMIC DNA]</scope>
    <source>
        <strain evidence="2 3">1p05MA</strain>
    </source>
</reference>
<comment type="caution">
    <text evidence="2">The sequence shown here is derived from an EMBL/GenBank/DDBJ whole genome shotgun (WGS) entry which is preliminary data.</text>
</comment>
<keyword evidence="1" id="KW-1133">Transmembrane helix</keyword>
<name>A0A1R1L6V5_9MICC</name>
<dbReference type="AlphaFoldDB" id="A0A1R1L6V5"/>
<evidence type="ECO:0000256" key="1">
    <source>
        <dbReference type="SAM" id="Phobius"/>
    </source>
</evidence>
<feature type="transmembrane region" description="Helical" evidence="1">
    <location>
        <begin position="125"/>
        <end position="146"/>
    </location>
</feature>
<sequence length="149" mass="15371">MSFRPDPLRLLGAAWVVAGGLVAAVTGPLRLDHGSWLAAYAVLVAGVTQYVFGVVQGVLAVRRPSSRVVVAELVAWNAGAVGVIGGTLARLPLIVDVSGLLLGLGLGLIIHAVRGTGGPAWARWTYRILLVVILVSILVGLVLAQLRAG</sequence>
<organism evidence="2 3">
    <name type="scientific">Tersicoccus phoenicis</name>
    <dbReference type="NCBI Taxonomy" id="554083"/>
    <lineage>
        <taxon>Bacteria</taxon>
        <taxon>Bacillati</taxon>
        <taxon>Actinomycetota</taxon>
        <taxon>Actinomycetes</taxon>
        <taxon>Micrococcales</taxon>
        <taxon>Micrococcaceae</taxon>
        <taxon>Tersicoccus</taxon>
    </lineage>
</organism>
<feature type="transmembrane region" description="Helical" evidence="1">
    <location>
        <begin position="39"/>
        <end position="61"/>
    </location>
</feature>
<keyword evidence="1" id="KW-0472">Membrane</keyword>
<evidence type="ECO:0000313" key="2">
    <source>
        <dbReference type="EMBL" id="OMH23272.1"/>
    </source>
</evidence>
<keyword evidence="1" id="KW-0812">Transmembrane</keyword>
<dbReference type="EMBL" id="MRDE01000076">
    <property type="protein sequence ID" value="OMH23272.1"/>
    <property type="molecule type" value="Genomic_DNA"/>
</dbReference>
<evidence type="ECO:0000313" key="3">
    <source>
        <dbReference type="Proteomes" id="UP000187085"/>
    </source>
</evidence>
<accession>A0A1R1L6V5</accession>
<feature type="transmembrane region" description="Helical" evidence="1">
    <location>
        <begin position="93"/>
        <end position="113"/>
    </location>
</feature>
<protein>
    <submittedName>
        <fullName evidence="2">Uncharacterized protein</fullName>
    </submittedName>
</protein>
<proteinExistence type="predicted"/>
<dbReference type="Proteomes" id="UP000187085">
    <property type="component" value="Unassembled WGS sequence"/>
</dbReference>
<feature type="transmembrane region" description="Helical" evidence="1">
    <location>
        <begin position="68"/>
        <end position="87"/>
    </location>
</feature>
<dbReference type="STRING" id="554083.BKD30_13035"/>
<gene>
    <name evidence="2" type="ORF">BKD30_13035</name>
</gene>
<keyword evidence="3" id="KW-1185">Reference proteome</keyword>